<protein>
    <submittedName>
        <fullName evidence="1">Uncharacterized protein</fullName>
    </submittedName>
</protein>
<reference evidence="1 2" key="1">
    <citation type="journal article" date="2020" name="bioRxiv">
        <title>Metabolic contributions of an alphaproteobacterial endosymbiont in the apicomplexan Cardiosporidium cionae.</title>
        <authorList>
            <person name="Hunter E.S."/>
            <person name="Paight C.J."/>
            <person name="Lane C.E."/>
        </authorList>
    </citation>
    <scope>NUCLEOTIDE SEQUENCE [LARGE SCALE GENOMIC DNA]</scope>
    <source>
        <strain evidence="1">ESH_2018</strain>
    </source>
</reference>
<sequence length="394" mass="44088">MGLSSTPAFCATSADPLASSDGDSDLQVHLKLLFASVSHLKGLLLDEQETSSALLQELLNHKSVLSVFENLLNHYNPNLDRSLPTQCAPALLNVIERVHTALENRRQHLQGWEDDQTQTMGKDQRIHTFGKTNNEKGDTSSALNLSQYSGGDVKEEDSQSLLSNWGSDYLSRALIYDALQAYQLRKFNPQIALLQVKSNQKNLLLSLQVEDPGVLRELVDCLVDEQLDLLWCVQAILQIAADAQHPFYTVCNAFVHRLLSSGKLHENLWKTYIRLSDLKPPFHLTEDSPLSLVQYTLSEIRILLTLQNAVIACMCTLSKLPECEEYLIENIVTFSSRFMDDNFVGVLNIISQENREILSSTQLLHSAQELASSCILLLMGIYTIDALMTVSLIT</sequence>
<proteinExistence type="predicted"/>
<comment type="caution">
    <text evidence="1">The sequence shown here is derived from an EMBL/GenBank/DDBJ whole genome shotgun (WGS) entry which is preliminary data.</text>
</comment>
<keyword evidence="2" id="KW-1185">Reference proteome</keyword>
<organism evidence="1 2">
    <name type="scientific">Cardiosporidium cionae</name>
    <dbReference type="NCBI Taxonomy" id="476202"/>
    <lineage>
        <taxon>Eukaryota</taxon>
        <taxon>Sar</taxon>
        <taxon>Alveolata</taxon>
        <taxon>Apicomplexa</taxon>
        <taxon>Aconoidasida</taxon>
        <taxon>Nephromycida</taxon>
        <taxon>Cardiosporidium</taxon>
    </lineage>
</organism>
<evidence type="ECO:0000313" key="1">
    <source>
        <dbReference type="EMBL" id="KAF8817766.1"/>
    </source>
</evidence>
<evidence type="ECO:0000313" key="2">
    <source>
        <dbReference type="Proteomes" id="UP000823046"/>
    </source>
</evidence>
<name>A0ABQ7J418_9APIC</name>
<dbReference type="Proteomes" id="UP000823046">
    <property type="component" value="Unassembled WGS sequence"/>
</dbReference>
<gene>
    <name evidence="1" type="ORF">IE077_001849</name>
</gene>
<dbReference type="EMBL" id="JADAQX010001512">
    <property type="protein sequence ID" value="KAF8817766.1"/>
    <property type="molecule type" value="Genomic_DNA"/>
</dbReference>
<accession>A0ABQ7J418</accession>